<evidence type="ECO:0000313" key="2">
    <source>
        <dbReference type="EnsemblPlants" id="OB02G34520.1"/>
    </source>
</evidence>
<name>J3LFN5_ORYBR</name>
<evidence type="ECO:0000256" key="1">
    <source>
        <dbReference type="SAM" id="MobiDB-lite"/>
    </source>
</evidence>
<dbReference type="EnsemblPlants" id="OB02G34520.1">
    <property type="protein sequence ID" value="OB02G34520.1"/>
    <property type="gene ID" value="OB02G34520"/>
</dbReference>
<keyword evidence="3" id="KW-1185">Reference proteome</keyword>
<dbReference type="AlphaFoldDB" id="J3LFN5"/>
<proteinExistence type="predicted"/>
<dbReference type="Proteomes" id="UP000006038">
    <property type="component" value="Unassembled WGS sequence"/>
</dbReference>
<reference evidence="2" key="1">
    <citation type="submission" date="2013-04" db="UniProtKB">
        <authorList>
            <consortium name="EnsemblPlants"/>
        </authorList>
    </citation>
    <scope>IDENTIFICATION</scope>
</reference>
<sequence length="154" mass="16654">MEWQGEGTDLDDDMGLFALFGDRGGDDGARLVTSESVFACRAISGAARRDGRDSGGGVEPGDGEAQSATGLEPLPWYYHYTRGFQVGREGFSFTNFGAVRRDCVGRVLGDWWLATGETDEKKGYGPGYSFELVPWTGGAERPTALKACSEPWPQ</sequence>
<protein>
    <submittedName>
        <fullName evidence="2">Uncharacterized protein</fullName>
    </submittedName>
</protein>
<dbReference type="HOGENOM" id="CLU_1707011_0_0_1"/>
<organism evidence="2">
    <name type="scientific">Oryza brachyantha</name>
    <name type="common">malo sina</name>
    <dbReference type="NCBI Taxonomy" id="4533"/>
    <lineage>
        <taxon>Eukaryota</taxon>
        <taxon>Viridiplantae</taxon>
        <taxon>Streptophyta</taxon>
        <taxon>Embryophyta</taxon>
        <taxon>Tracheophyta</taxon>
        <taxon>Spermatophyta</taxon>
        <taxon>Magnoliopsida</taxon>
        <taxon>Liliopsida</taxon>
        <taxon>Poales</taxon>
        <taxon>Poaceae</taxon>
        <taxon>BOP clade</taxon>
        <taxon>Oryzoideae</taxon>
        <taxon>Oryzeae</taxon>
        <taxon>Oryzinae</taxon>
        <taxon>Oryza</taxon>
    </lineage>
</organism>
<feature type="region of interest" description="Disordered" evidence="1">
    <location>
        <begin position="47"/>
        <end position="69"/>
    </location>
</feature>
<accession>J3LFN5</accession>
<dbReference type="Gramene" id="OB02G34520.1">
    <property type="protein sequence ID" value="OB02G34520.1"/>
    <property type="gene ID" value="OB02G34520"/>
</dbReference>
<evidence type="ECO:0000313" key="3">
    <source>
        <dbReference type="Proteomes" id="UP000006038"/>
    </source>
</evidence>